<reference evidence="3" key="1">
    <citation type="submission" date="2014-04" db="EMBL/GenBank/DDBJ databases">
        <title>Evolutionary Origins and Diversification of the Mycorrhizal Mutualists.</title>
        <authorList>
            <consortium name="DOE Joint Genome Institute"/>
            <consortium name="Mycorrhizal Genomics Consortium"/>
            <person name="Kohler A."/>
            <person name="Kuo A."/>
            <person name="Nagy L.G."/>
            <person name="Floudas D."/>
            <person name="Copeland A."/>
            <person name="Barry K.W."/>
            <person name="Cichocki N."/>
            <person name="Veneault-Fourrey C."/>
            <person name="LaButti K."/>
            <person name="Lindquist E.A."/>
            <person name="Lipzen A."/>
            <person name="Lundell T."/>
            <person name="Morin E."/>
            <person name="Murat C."/>
            <person name="Riley R."/>
            <person name="Ohm R."/>
            <person name="Sun H."/>
            <person name="Tunlid A."/>
            <person name="Henrissat B."/>
            <person name="Grigoriev I.V."/>
            <person name="Hibbett D.S."/>
            <person name="Martin F."/>
        </authorList>
    </citation>
    <scope>NUCLEOTIDE SEQUENCE [LARGE SCALE GENOMIC DNA]</scope>
    <source>
        <strain evidence="3">FD-334 SS-4</strain>
    </source>
</reference>
<name>A0A0D2Q0W8_HYPSF</name>
<dbReference type="EMBL" id="KN817533">
    <property type="protein sequence ID" value="KJA25165.1"/>
    <property type="molecule type" value="Genomic_DNA"/>
</dbReference>
<gene>
    <name evidence="2" type="ORF">HYPSUDRAFT_65109</name>
</gene>
<dbReference type="Proteomes" id="UP000054270">
    <property type="component" value="Unassembled WGS sequence"/>
</dbReference>
<feature type="region of interest" description="Disordered" evidence="1">
    <location>
        <begin position="67"/>
        <end position="112"/>
    </location>
</feature>
<keyword evidence="3" id="KW-1185">Reference proteome</keyword>
<sequence length="112" mass="12266">MRAGALLRTTPIPCTSQPMRDTVAPPARRLDGFAHAFHEGGSHPCARTLWARSPRSRIECNRNMSMREKRQAPQVRTRMRQSGSAGSDLSPVPARGIPRHGAASADTDVPRL</sequence>
<evidence type="ECO:0000256" key="1">
    <source>
        <dbReference type="SAM" id="MobiDB-lite"/>
    </source>
</evidence>
<proteinExistence type="predicted"/>
<feature type="region of interest" description="Disordered" evidence="1">
    <location>
        <begin position="1"/>
        <end position="21"/>
    </location>
</feature>
<protein>
    <submittedName>
        <fullName evidence="2">Uncharacterized protein</fullName>
    </submittedName>
</protein>
<evidence type="ECO:0000313" key="2">
    <source>
        <dbReference type="EMBL" id="KJA25165.1"/>
    </source>
</evidence>
<organism evidence="2 3">
    <name type="scientific">Hypholoma sublateritium (strain FD-334 SS-4)</name>
    <dbReference type="NCBI Taxonomy" id="945553"/>
    <lineage>
        <taxon>Eukaryota</taxon>
        <taxon>Fungi</taxon>
        <taxon>Dikarya</taxon>
        <taxon>Basidiomycota</taxon>
        <taxon>Agaricomycotina</taxon>
        <taxon>Agaricomycetes</taxon>
        <taxon>Agaricomycetidae</taxon>
        <taxon>Agaricales</taxon>
        <taxon>Agaricineae</taxon>
        <taxon>Strophariaceae</taxon>
        <taxon>Hypholoma</taxon>
    </lineage>
</organism>
<evidence type="ECO:0000313" key="3">
    <source>
        <dbReference type="Proteomes" id="UP000054270"/>
    </source>
</evidence>
<dbReference type="AlphaFoldDB" id="A0A0D2Q0W8"/>
<accession>A0A0D2Q0W8</accession>